<sequence length="475" mass="51921">MTTSGDPEGTTATGGPDGATASPAQEGLADQFAQWRHYVRRRPELQQSDAEELEDHLRGSVDELVVAGLRPDEAFLVAVKRLGGLDELSREFAREHSERLWKQLVLTGGTDDPDTDTRSRRDLIAMIICAVGAAVSVKLPELFGLGFQQDGDSYAPNFALFTLPWLAGYLAWRRRTGRALIGVMVALFALGAVAANVYSLGENSQSLVLTTIHLPIALWFVVGLAYVSDDLRSSRRRMDFIRFTGECFVYFVLIALGGGVLTAFTVGTFQAIGIDPEGFIANWLLPCGVVAAVVVAGWLVEAKQSVVENIAPVLTRLFTPLFTAALLAFLVALVWTTAGINVEREALILFDLLLVVVLGLLLYSISARDLLAPPGLFDRLQLALVVSALIIDVLVLWAITERITEYGTTPNKAAALGENVILLANLAWSAWLMLGFVRRRTPFAALERWQTGYLPVYAGWAWIVVLLFPPLFSYL</sequence>
<evidence type="ECO:0000256" key="1">
    <source>
        <dbReference type="SAM" id="MobiDB-lite"/>
    </source>
</evidence>
<dbReference type="InterPro" id="IPR047928">
    <property type="entry name" value="Perm_prefix_1"/>
</dbReference>
<dbReference type="RefSeq" id="WP_239099077.1">
    <property type="nucleotide sequence ID" value="NZ_BOOZ01000014.1"/>
</dbReference>
<feature type="transmembrane region" description="Helical" evidence="2">
    <location>
        <begin position="346"/>
        <end position="365"/>
    </location>
</feature>
<name>A0ABQ4HVJ2_9ACTN</name>
<feature type="transmembrane region" description="Helical" evidence="2">
    <location>
        <begin position="207"/>
        <end position="227"/>
    </location>
</feature>
<keyword evidence="2" id="KW-1133">Transmembrane helix</keyword>
<feature type="transmembrane region" description="Helical" evidence="2">
    <location>
        <begin position="153"/>
        <end position="172"/>
    </location>
</feature>
<proteinExistence type="predicted"/>
<protein>
    <recommendedName>
        <fullName evidence="5">DUF4153 domain-containing protein</fullName>
    </recommendedName>
</protein>
<keyword evidence="4" id="KW-1185">Reference proteome</keyword>
<feature type="transmembrane region" description="Helical" evidence="2">
    <location>
        <begin position="321"/>
        <end position="340"/>
    </location>
</feature>
<feature type="transmembrane region" description="Helical" evidence="2">
    <location>
        <begin position="123"/>
        <end position="147"/>
    </location>
</feature>
<dbReference type="NCBIfam" id="NF038403">
    <property type="entry name" value="perm_prefix_1"/>
    <property type="match status" value="1"/>
</dbReference>
<feature type="transmembrane region" description="Helical" evidence="2">
    <location>
        <begin position="377"/>
        <end position="399"/>
    </location>
</feature>
<gene>
    <name evidence="3" type="ORF">Van01_28880</name>
</gene>
<evidence type="ECO:0008006" key="5">
    <source>
        <dbReference type="Google" id="ProtNLM"/>
    </source>
</evidence>
<feature type="compositionally biased region" description="Low complexity" evidence="1">
    <location>
        <begin position="9"/>
        <end position="24"/>
    </location>
</feature>
<accession>A0ABQ4HVJ2</accession>
<evidence type="ECO:0000313" key="4">
    <source>
        <dbReference type="Proteomes" id="UP000647017"/>
    </source>
</evidence>
<keyword evidence="2" id="KW-0472">Membrane</keyword>
<keyword evidence="2" id="KW-0812">Transmembrane</keyword>
<organism evidence="3 4">
    <name type="scientific">Micromonospora andamanensis</name>
    <dbReference type="NCBI Taxonomy" id="1287068"/>
    <lineage>
        <taxon>Bacteria</taxon>
        <taxon>Bacillati</taxon>
        <taxon>Actinomycetota</taxon>
        <taxon>Actinomycetes</taxon>
        <taxon>Micromonosporales</taxon>
        <taxon>Micromonosporaceae</taxon>
        <taxon>Micromonospora</taxon>
    </lineage>
</organism>
<feature type="transmembrane region" description="Helical" evidence="2">
    <location>
        <begin position="419"/>
        <end position="437"/>
    </location>
</feature>
<feature type="transmembrane region" description="Helical" evidence="2">
    <location>
        <begin position="449"/>
        <end position="472"/>
    </location>
</feature>
<dbReference type="EMBL" id="BOOZ01000014">
    <property type="protein sequence ID" value="GIJ09674.1"/>
    <property type="molecule type" value="Genomic_DNA"/>
</dbReference>
<feature type="transmembrane region" description="Helical" evidence="2">
    <location>
        <begin position="248"/>
        <end position="274"/>
    </location>
</feature>
<feature type="transmembrane region" description="Helical" evidence="2">
    <location>
        <begin position="179"/>
        <end position="201"/>
    </location>
</feature>
<feature type="transmembrane region" description="Helical" evidence="2">
    <location>
        <begin position="280"/>
        <end position="300"/>
    </location>
</feature>
<comment type="caution">
    <text evidence="3">The sequence shown here is derived from an EMBL/GenBank/DDBJ whole genome shotgun (WGS) entry which is preliminary data.</text>
</comment>
<feature type="region of interest" description="Disordered" evidence="1">
    <location>
        <begin position="1"/>
        <end position="27"/>
    </location>
</feature>
<dbReference type="Proteomes" id="UP000647017">
    <property type="component" value="Unassembled WGS sequence"/>
</dbReference>
<reference evidence="3 4" key="1">
    <citation type="submission" date="2021-01" db="EMBL/GenBank/DDBJ databases">
        <title>Whole genome shotgun sequence of Verrucosispora andamanensis NBRC 109075.</title>
        <authorList>
            <person name="Komaki H."/>
            <person name="Tamura T."/>
        </authorList>
    </citation>
    <scope>NUCLEOTIDE SEQUENCE [LARGE SCALE GENOMIC DNA]</scope>
    <source>
        <strain evidence="3 4">NBRC 109075</strain>
    </source>
</reference>
<evidence type="ECO:0000313" key="3">
    <source>
        <dbReference type="EMBL" id="GIJ09674.1"/>
    </source>
</evidence>
<evidence type="ECO:0000256" key="2">
    <source>
        <dbReference type="SAM" id="Phobius"/>
    </source>
</evidence>